<protein>
    <submittedName>
        <fullName evidence="2">Uncharacterized protein</fullName>
    </submittedName>
</protein>
<keyword evidence="3" id="KW-1185">Reference proteome</keyword>
<dbReference type="Proteomes" id="UP000027456">
    <property type="component" value="Unassembled WGS sequence"/>
</dbReference>
<gene>
    <name evidence="2" type="ORF">V565_055310</name>
</gene>
<organism evidence="2 3">
    <name type="scientific">Rhizoctonia solani 123E</name>
    <dbReference type="NCBI Taxonomy" id="1423351"/>
    <lineage>
        <taxon>Eukaryota</taxon>
        <taxon>Fungi</taxon>
        <taxon>Dikarya</taxon>
        <taxon>Basidiomycota</taxon>
        <taxon>Agaricomycotina</taxon>
        <taxon>Agaricomycetes</taxon>
        <taxon>Cantharellales</taxon>
        <taxon>Ceratobasidiaceae</taxon>
        <taxon>Rhizoctonia</taxon>
    </lineage>
</organism>
<evidence type="ECO:0000313" key="3">
    <source>
        <dbReference type="Proteomes" id="UP000027456"/>
    </source>
</evidence>
<feature type="region of interest" description="Disordered" evidence="1">
    <location>
        <begin position="1"/>
        <end position="144"/>
    </location>
</feature>
<feature type="compositionally biased region" description="Basic residues" evidence="1">
    <location>
        <begin position="96"/>
        <end position="108"/>
    </location>
</feature>
<feature type="compositionally biased region" description="Polar residues" evidence="1">
    <location>
        <begin position="1"/>
        <end position="10"/>
    </location>
</feature>
<evidence type="ECO:0000313" key="2">
    <source>
        <dbReference type="EMBL" id="KEP51819.1"/>
    </source>
</evidence>
<accession>A0A074RXY1</accession>
<dbReference type="HOGENOM" id="CLU_659136_0_0_1"/>
<name>A0A074RXY1_9AGAM</name>
<feature type="compositionally biased region" description="Polar residues" evidence="1">
    <location>
        <begin position="227"/>
        <end position="237"/>
    </location>
</feature>
<evidence type="ECO:0000256" key="1">
    <source>
        <dbReference type="SAM" id="MobiDB-lite"/>
    </source>
</evidence>
<dbReference type="AlphaFoldDB" id="A0A074RXY1"/>
<dbReference type="OrthoDB" id="3249564at2759"/>
<proteinExistence type="predicted"/>
<dbReference type="EMBL" id="AZST01000142">
    <property type="protein sequence ID" value="KEP51819.1"/>
    <property type="molecule type" value="Genomic_DNA"/>
</dbReference>
<comment type="caution">
    <text evidence="2">The sequence shown here is derived from an EMBL/GenBank/DDBJ whole genome shotgun (WGS) entry which is preliminary data.</text>
</comment>
<sequence length="381" mass="42222">MYQKMFSSGDSDVYVPSQAGSSMTVFHTPPQTPRKAPRMVMEVVIPTRKSTKQYSSSPVNGRTESTTLRSRRTRAREPSPARSDSSISLGSYMYRSPKKKRTWRRKRPSTTAEGEQARPRKRRNRKCDKQRAATEASQHEHTRVSVPPLAAPITADPQFYPRSPSISPFKSRASLPSIVPGLKININLESARLETIQAQESARGYDIYHYWPTPPGSGSAKARVGNALNTPTASSSPEPRAPLYAPLEAGSSTGLGTQEHDKLYEEPRWTPWESVSAPQNLGVPSNLTPFSPLTTDRSHPSFAETVEAELYTASPEVNKLARLGLQTALAELVDRYDYPLEGVSKLYRSKGCLEETERVLRQLRSTADDLIAMTNAAFGVE</sequence>
<feature type="compositionally biased region" description="Basic and acidic residues" evidence="1">
    <location>
        <begin position="127"/>
        <end position="143"/>
    </location>
</feature>
<reference evidence="2 3" key="1">
    <citation type="submission" date="2013-12" db="EMBL/GenBank/DDBJ databases">
        <authorList>
            <person name="Cubeta M."/>
            <person name="Pakala S."/>
            <person name="Fedorova N."/>
            <person name="Thomas E."/>
            <person name="Dean R."/>
            <person name="Jabaji S."/>
            <person name="Neate S."/>
            <person name="Toda T."/>
            <person name="Tavantzis S."/>
            <person name="Vilgalys R."/>
            <person name="Bharathan N."/>
            <person name="Pakala S."/>
            <person name="Losada L.S."/>
            <person name="Zafar N."/>
            <person name="Nierman W."/>
        </authorList>
    </citation>
    <scope>NUCLEOTIDE SEQUENCE [LARGE SCALE GENOMIC DNA]</scope>
    <source>
        <strain evidence="2 3">123E</strain>
    </source>
</reference>
<feature type="region of interest" description="Disordered" evidence="1">
    <location>
        <begin position="218"/>
        <end position="245"/>
    </location>
</feature>